<dbReference type="AlphaFoldDB" id="A0A6J5XUD4"/>
<dbReference type="InterPro" id="IPR004158">
    <property type="entry name" value="DUF247_pln"/>
</dbReference>
<proteinExistence type="predicted"/>
<protein>
    <submittedName>
        <fullName evidence="1">Uncharacterized protein</fullName>
    </submittedName>
</protein>
<dbReference type="OrthoDB" id="591587at2759"/>
<dbReference type="PANTHER" id="PTHR31170">
    <property type="entry name" value="BNAC04G53230D PROTEIN"/>
    <property type="match status" value="1"/>
</dbReference>
<dbReference type="Proteomes" id="UP000507245">
    <property type="component" value="Unassembled WGS sequence"/>
</dbReference>
<name>A0A6J5XUD4_PRUAR</name>
<reference evidence="2" key="1">
    <citation type="journal article" date="2020" name="Genome Biol.">
        <title>Gamete binning: chromosome-level and haplotype-resolved genome assembly enabled by high-throughput single-cell sequencing of gamete genomes.</title>
        <authorList>
            <person name="Campoy J.A."/>
            <person name="Sun H."/>
            <person name="Goel M."/>
            <person name="Jiao W.-B."/>
            <person name="Folz-Donahue K."/>
            <person name="Wang N."/>
            <person name="Rubio M."/>
            <person name="Liu C."/>
            <person name="Kukat C."/>
            <person name="Ruiz D."/>
            <person name="Huettel B."/>
            <person name="Schneeberger K."/>
        </authorList>
    </citation>
    <scope>NUCLEOTIDE SEQUENCE [LARGE SCALE GENOMIC DNA]</scope>
    <source>
        <strain evidence="2">cv. Rojo Pasion</strain>
    </source>
</reference>
<dbReference type="PANTHER" id="PTHR31170:SF17">
    <property type="match status" value="1"/>
</dbReference>
<dbReference type="EMBL" id="CAEKKB010000007">
    <property type="protein sequence ID" value="CAB4316731.1"/>
    <property type="molecule type" value="Genomic_DNA"/>
</dbReference>
<accession>A0A6J5XUD4</accession>
<evidence type="ECO:0000313" key="1">
    <source>
        <dbReference type="EMBL" id="CAB4316731.1"/>
    </source>
</evidence>
<gene>
    <name evidence="1" type="ORF">ORAREDHAP_LOCUS42919</name>
</gene>
<evidence type="ECO:0000313" key="2">
    <source>
        <dbReference type="Proteomes" id="UP000507245"/>
    </source>
</evidence>
<organism evidence="1 2">
    <name type="scientific">Prunus armeniaca</name>
    <name type="common">Apricot</name>
    <name type="synonym">Armeniaca vulgaris</name>
    <dbReference type="NCBI Taxonomy" id="36596"/>
    <lineage>
        <taxon>Eukaryota</taxon>
        <taxon>Viridiplantae</taxon>
        <taxon>Streptophyta</taxon>
        <taxon>Embryophyta</taxon>
        <taxon>Tracheophyta</taxon>
        <taxon>Spermatophyta</taxon>
        <taxon>Magnoliopsida</taxon>
        <taxon>eudicotyledons</taxon>
        <taxon>Gunneridae</taxon>
        <taxon>Pentapetalae</taxon>
        <taxon>rosids</taxon>
        <taxon>fabids</taxon>
        <taxon>Rosales</taxon>
        <taxon>Rosaceae</taxon>
        <taxon>Amygdaloideae</taxon>
        <taxon>Amygdaleae</taxon>
        <taxon>Prunus</taxon>
    </lineage>
</organism>
<dbReference type="Pfam" id="PF03140">
    <property type="entry name" value="DUF247"/>
    <property type="match status" value="1"/>
</dbReference>
<keyword evidence="2" id="KW-1185">Reference proteome</keyword>
<sequence>MAIETECSADRPYIVGEDNLIEALKESMSKKLGPAAKSPLTVRSCIFKVPQVLRRHKPEAYEPHVISIGPIHRDGSKQFQQLETVKQWYLKTLLSRMNLSLEKFIDGFNEFYYTNLRRKASLSLGRSP</sequence>